<evidence type="ECO:0008006" key="5">
    <source>
        <dbReference type="Google" id="ProtNLM"/>
    </source>
</evidence>
<dbReference type="PROSITE" id="PS51257">
    <property type="entry name" value="PROKAR_LIPOPROTEIN"/>
    <property type="match status" value="1"/>
</dbReference>
<keyword evidence="2" id="KW-0732">Signal</keyword>
<protein>
    <recommendedName>
        <fullName evidence="5">PknH-like protein</fullName>
    </recommendedName>
</protein>
<keyword evidence="4" id="KW-1185">Reference proteome</keyword>
<evidence type="ECO:0000256" key="2">
    <source>
        <dbReference type="SAM" id="SignalP"/>
    </source>
</evidence>
<feature type="signal peptide" evidence="2">
    <location>
        <begin position="1"/>
        <end position="20"/>
    </location>
</feature>
<comment type="caution">
    <text evidence="3">The sequence shown here is derived from an EMBL/GenBank/DDBJ whole genome shotgun (WGS) entry which is preliminary data.</text>
</comment>
<evidence type="ECO:0000313" key="3">
    <source>
        <dbReference type="EMBL" id="GIM70866.1"/>
    </source>
</evidence>
<feature type="region of interest" description="Disordered" evidence="1">
    <location>
        <begin position="130"/>
        <end position="151"/>
    </location>
</feature>
<dbReference type="RefSeq" id="WP_212990308.1">
    <property type="nucleotide sequence ID" value="NZ_BAABEA010000006.1"/>
</dbReference>
<dbReference type="EMBL" id="BOQL01000033">
    <property type="protein sequence ID" value="GIM70866.1"/>
    <property type="molecule type" value="Genomic_DNA"/>
</dbReference>
<sequence length="230" mass="23633">MVVTRVVRAALAVCAVAAFAGCSSDDSPDPDGTVTVDTVRNALLKPAEVGPTWKAPAESAAPNQLVSICGADTAPAGVPGKPQLVAAPLSDEGTEGVQSLTQLGLVYEDAVSAATALATLRTIADACPPSVSRPAKSGDREEPAYTETATTAPLEEGGWIGFVTTRQKQYDKAHPATADVAVAALARGNVVLVDQYAIYRLGKSDASANPQFSADWQKLVGTTVKRLSGQ</sequence>
<organism evidence="3 4">
    <name type="scientific">Actinoplanes auranticolor</name>
    <dbReference type="NCBI Taxonomy" id="47988"/>
    <lineage>
        <taxon>Bacteria</taxon>
        <taxon>Bacillati</taxon>
        <taxon>Actinomycetota</taxon>
        <taxon>Actinomycetes</taxon>
        <taxon>Micromonosporales</taxon>
        <taxon>Micromonosporaceae</taxon>
        <taxon>Actinoplanes</taxon>
    </lineage>
</organism>
<dbReference type="Proteomes" id="UP000681340">
    <property type="component" value="Unassembled WGS sequence"/>
</dbReference>
<gene>
    <name evidence="3" type="ORF">Aau02nite_43030</name>
</gene>
<reference evidence="3" key="1">
    <citation type="submission" date="2021-03" db="EMBL/GenBank/DDBJ databases">
        <title>Whole genome shotgun sequence of Actinoplanes auranticolor NBRC 12245.</title>
        <authorList>
            <person name="Komaki H."/>
            <person name="Tamura T."/>
        </authorList>
    </citation>
    <scope>NUCLEOTIDE SEQUENCE</scope>
    <source>
        <strain evidence="3">NBRC 12245</strain>
    </source>
</reference>
<feature type="chain" id="PRO_5036743189" description="PknH-like protein" evidence="2">
    <location>
        <begin position="21"/>
        <end position="230"/>
    </location>
</feature>
<accession>A0A919SFH0</accession>
<evidence type="ECO:0000256" key="1">
    <source>
        <dbReference type="SAM" id="MobiDB-lite"/>
    </source>
</evidence>
<proteinExistence type="predicted"/>
<name>A0A919SFH0_9ACTN</name>
<dbReference type="AlphaFoldDB" id="A0A919SFH0"/>
<evidence type="ECO:0000313" key="4">
    <source>
        <dbReference type="Proteomes" id="UP000681340"/>
    </source>
</evidence>